<feature type="compositionally biased region" description="Basic residues" evidence="5">
    <location>
        <begin position="515"/>
        <end position="528"/>
    </location>
</feature>
<feature type="transmembrane region" description="Helical" evidence="6">
    <location>
        <begin position="319"/>
        <end position="345"/>
    </location>
</feature>
<dbReference type="GO" id="GO:0005886">
    <property type="term" value="C:plasma membrane"/>
    <property type="evidence" value="ECO:0007669"/>
    <property type="project" value="TreeGrafter"/>
</dbReference>
<reference evidence="7 8" key="1">
    <citation type="journal article" date="2013" name="BMC Genomics">
        <title>High quality de novo sequencing and assembly of the Saccharomyces arboricolus genome.</title>
        <authorList>
            <person name="Liti G."/>
            <person name="Nguyen Ba A.N."/>
            <person name="Blythe M."/>
            <person name="Mueller C.A."/>
            <person name="Bergstroem A."/>
            <person name="Cubillos F.A."/>
            <person name="Dafhnis-Calas F."/>
            <person name="Khoshraftar S."/>
            <person name="Malla S."/>
            <person name="Mehta N."/>
            <person name="Siow C.C."/>
            <person name="Warringer J."/>
            <person name="Moses A.M."/>
            <person name="Louis E.J."/>
            <person name="Nieduszynski C.A."/>
        </authorList>
    </citation>
    <scope>NUCLEOTIDE SEQUENCE [LARGE SCALE GENOMIC DNA]</scope>
    <source>
        <strain evidence="8">H-6 / AS 2.3317 / CBS 10644</strain>
    </source>
</reference>
<keyword evidence="8" id="KW-1185">Reference proteome</keyword>
<keyword evidence="3 6" id="KW-1133">Transmembrane helix</keyword>
<feature type="region of interest" description="Disordered" evidence="5">
    <location>
        <begin position="31"/>
        <end position="54"/>
    </location>
</feature>
<dbReference type="AlphaFoldDB" id="J8Q2A9"/>
<feature type="region of interest" description="Disordered" evidence="5">
    <location>
        <begin position="515"/>
        <end position="536"/>
    </location>
</feature>
<gene>
    <name evidence="7" type="ORF">SU7_3201</name>
</gene>
<feature type="compositionally biased region" description="Basic and acidic residues" evidence="5">
    <location>
        <begin position="42"/>
        <end position="54"/>
    </location>
</feature>
<dbReference type="HOGENOM" id="CLU_031414_0_0_1"/>
<proteinExistence type="predicted"/>
<dbReference type="GO" id="GO:0071467">
    <property type="term" value="P:cellular response to pH"/>
    <property type="evidence" value="ECO:0007669"/>
    <property type="project" value="TreeGrafter"/>
</dbReference>
<dbReference type="EMBL" id="ALIE01000181">
    <property type="protein sequence ID" value="EJS41744.1"/>
    <property type="molecule type" value="Genomic_DNA"/>
</dbReference>
<feature type="transmembrane region" description="Helical" evidence="6">
    <location>
        <begin position="6"/>
        <end position="22"/>
    </location>
</feature>
<keyword evidence="2 6" id="KW-0812">Transmembrane</keyword>
<feature type="transmembrane region" description="Helical" evidence="6">
    <location>
        <begin position="202"/>
        <end position="225"/>
    </location>
</feature>
<name>J8Q2A9_SACAR</name>
<evidence type="ECO:0000256" key="1">
    <source>
        <dbReference type="ARBA" id="ARBA00004141"/>
    </source>
</evidence>
<evidence type="ECO:0000313" key="8">
    <source>
        <dbReference type="Proteomes" id="UP000006968"/>
    </source>
</evidence>
<feature type="transmembrane region" description="Helical" evidence="6">
    <location>
        <begin position="382"/>
        <end position="402"/>
    </location>
</feature>
<dbReference type="InterPro" id="IPR014844">
    <property type="entry name" value="PalH"/>
</dbReference>
<evidence type="ECO:0000256" key="6">
    <source>
        <dbReference type="SAM" id="Phobius"/>
    </source>
</evidence>
<comment type="caution">
    <text evidence="7">The sequence shown here is derived from an EMBL/GenBank/DDBJ whole genome shotgun (WGS) entry which is preliminary data.</text>
</comment>
<dbReference type="PANTHER" id="PTHR35779">
    <property type="entry name" value="PH-RESPONSE REGULATOR PROTEIN PALH/RIM21"/>
    <property type="match status" value="1"/>
</dbReference>
<comment type="subcellular location">
    <subcellularLocation>
        <location evidence="1">Membrane</location>
        <topology evidence="1">Multi-pass membrane protein</topology>
    </subcellularLocation>
</comment>
<dbReference type="OrthoDB" id="4033945at2759"/>
<dbReference type="Proteomes" id="UP000006968">
    <property type="component" value="Chromosome XV"/>
</dbReference>
<keyword evidence="4 6" id="KW-0472">Membrane</keyword>
<feature type="transmembrane region" description="Helical" evidence="6">
    <location>
        <begin position="414"/>
        <end position="433"/>
    </location>
</feature>
<accession>J8Q2A9</accession>
<feature type="transmembrane region" description="Helical" evidence="6">
    <location>
        <begin position="162"/>
        <end position="190"/>
    </location>
</feature>
<evidence type="ECO:0000313" key="7">
    <source>
        <dbReference type="EMBL" id="EJS41744.1"/>
    </source>
</evidence>
<dbReference type="Pfam" id="PF08733">
    <property type="entry name" value="PalH"/>
    <property type="match status" value="1"/>
</dbReference>
<evidence type="ECO:0000256" key="5">
    <source>
        <dbReference type="SAM" id="MobiDB-lite"/>
    </source>
</evidence>
<sequence length="620" mass="72384">MNIRLHFHYLLILIYNLGLINAHKIRARERIQSPRLQPAPPRHIEGDERPPDLDHRPGYYGKHVGHIPTNNLTDLINDRILNKYGNSCSANILSSGFVLLNSNLSHLHAFNYTLNYPSFLIRCNSDNTDFNYSQILQNFAHDISNNPNIQDNSVQYVGKDSFTLGMIMITFATGCICVATWMLFLIVLLLPSDNHNRREKLVHIYVLFYAIVRTVFLTETVAVIFNNQYHDDYQDASQFEFSIADTASYKICELVSNILSNINWIYIVHYLQSNYGKPTWNWIPFKMKKGTRFIIILGFFLSLIHNTLFGWLLWKKSLIVLKVFFIIVDLLIYTIFISVICYFTWHNFAYILLMKTAESNRDSNYKTKLKILWENYHETIPLLAYNIIIFILFYFTSIFFAASTSHTRGWTFNFVRFLNVLITVNVWGLIGVLEKRELRISKKTVLGRKINNQDKFFANPTINYYEDNSGKHISSMTQNMELYPTQSTGTSRNSSSVLISPLPTWKSPIERIKDRRRRHKMMRSKKKLEKSPSLGSKSIFNLNTRATISKYRKLLRKPRRKPNLHEQKLEILPTKKRSIDRARIVNSSIGFTYHGTDLSDNGSVETELRTNHIYNYESSD</sequence>
<organism evidence="7 8">
    <name type="scientific">Saccharomyces arboricola (strain H-6 / AS 2.3317 / CBS 10644)</name>
    <name type="common">Yeast</name>
    <dbReference type="NCBI Taxonomy" id="1160507"/>
    <lineage>
        <taxon>Eukaryota</taxon>
        <taxon>Fungi</taxon>
        <taxon>Dikarya</taxon>
        <taxon>Ascomycota</taxon>
        <taxon>Saccharomycotina</taxon>
        <taxon>Saccharomycetes</taxon>
        <taxon>Saccharomycetales</taxon>
        <taxon>Saccharomycetaceae</taxon>
        <taxon>Saccharomyces</taxon>
    </lineage>
</organism>
<protein>
    <submittedName>
        <fullName evidence="7">Dfg16p</fullName>
    </submittedName>
</protein>
<evidence type="ECO:0000256" key="3">
    <source>
        <dbReference type="ARBA" id="ARBA00022989"/>
    </source>
</evidence>
<evidence type="ECO:0000256" key="2">
    <source>
        <dbReference type="ARBA" id="ARBA00022692"/>
    </source>
</evidence>
<dbReference type="PANTHER" id="PTHR35779:SF2">
    <property type="entry name" value="PROTEIN DFG16"/>
    <property type="match status" value="1"/>
</dbReference>
<feature type="transmembrane region" description="Helical" evidence="6">
    <location>
        <begin position="293"/>
        <end position="313"/>
    </location>
</feature>
<evidence type="ECO:0000256" key="4">
    <source>
        <dbReference type="ARBA" id="ARBA00023136"/>
    </source>
</evidence>